<dbReference type="EMBL" id="VFMM01000001">
    <property type="protein sequence ID" value="TQJ16596.1"/>
    <property type="molecule type" value="Genomic_DNA"/>
</dbReference>
<keyword evidence="3" id="KW-1185">Reference proteome</keyword>
<dbReference type="Proteomes" id="UP000316298">
    <property type="component" value="Unassembled WGS sequence"/>
</dbReference>
<evidence type="ECO:0000313" key="2">
    <source>
        <dbReference type="EMBL" id="TQJ16596.1"/>
    </source>
</evidence>
<organism evidence="2 3">
    <name type="scientific">Kribbella jejuensis</name>
    <dbReference type="NCBI Taxonomy" id="236068"/>
    <lineage>
        <taxon>Bacteria</taxon>
        <taxon>Bacillati</taxon>
        <taxon>Actinomycetota</taxon>
        <taxon>Actinomycetes</taxon>
        <taxon>Propionibacteriales</taxon>
        <taxon>Kribbellaceae</taxon>
        <taxon>Kribbella</taxon>
    </lineage>
</organism>
<gene>
    <name evidence="2" type="ORF">FB475_0698</name>
</gene>
<sequence length="330" mass="35823">MKAPAVSVLPSAVLPIVERAITCEYASLTRSGAPITWPLTPYHDSGTATIDVSTGLTYPAKAERARHDPRVALLFSDPTGSGLSDAPVVLVQGLATVRDADLQANTDLYLRRVLQKMPQAVTGQPWVVVRRQRWYWSRVWIEVTPLRILWWPGGRLDLEPLRWEAPADVTAPPSDPAPEGPASPGWAVPPADWRPRADAAMRLGNPVLTVRDEDGWPLPVRSVGVELVDDGFVARTGPFGAAAGGRACLTFHEHPEVFTGQQNAVFVGTAGAVPGGVHFRVERALADFSLPPGRFTQLRKFLSSGRALTPRLAHEAARRHQPIPTVRKPG</sequence>
<dbReference type="AlphaFoldDB" id="A0A542EN03"/>
<comment type="caution">
    <text evidence="2">The sequence shown here is derived from an EMBL/GenBank/DDBJ whole genome shotgun (WGS) entry which is preliminary data.</text>
</comment>
<dbReference type="OrthoDB" id="162914at2"/>
<name>A0A542EN03_9ACTN</name>
<evidence type="ECO:0000256" key="1">
    <source>
        <dbReference type="SAM" id="MobiDB-lite"/>
    </source>
</evidence>
<dbReference type="SUPFAM" id="SSF50475">
    <property type="entry name" value="FMN-binding split barrel"/>
    <property type="match status" value="1"/>
</dbReference>
<proteinExistence type="predicted"/>
<feature type="region of interest" description="Disordered" evidence="1">
    <location>
        <begin position="167"/>
        <end position="191"/>
    </location>
</feature>
<dbReference type="InterPro" id="IPR012349">
    <property type="entry name" value="Split_barrel_FMN-bd"/>
</dbReference>
<protein>
    <recommendedName>
        <fullName evidence="4">Pyridoxamine 5'-phosphate oxidase</fullName>
    </recommendedName>
</protein>
<evidence type="ECO:0008006" key="4">
    <source>
        <dbReference type="Google" id="ProtNLM"/>
    </source>
</evidence>
<evidence type="ECO:0000313" key="3">
    <source>
        <dbReference type="Proteomes" id="UP000316298"/>
    </source>
</evidence>
<accession>A0A542EN03</accession>
<dbReference type="Gene3D" id="2.30.110.10">
    <property type="entry name" value="Electron Transport, Fmn-binding Protein, Chain A"/>
    <property type="match status" value="1"/>
</dbReference>
<dbReference type="RefSeq" id="WP_141852465.1">
    <property type="nucleotide sequence ID" value="NZ_BAAAKA010000023.1"/>
</dbReference>
<reference evidence="2 3" key="1">
    <citation type="submission" date="2019-06" db="EMBL/GenBank/DDBJ databases">
        <title>Sequencing the genomes of 1000 actinobacteria strains.</title>
        <authorList>
            <person name="Klenk H.-P."/>
        </authorList>
    </citation>
    <scope>NUCLEOTIDE SEQUENCE [LARGE SCALE GENOMIC DNA]</scope>
    <source>
        <strain evidence="2 3">DSM 17305</strain>
    </source>
</reference>